<keyword evidence="2" id="KW-0732">Signal</keyword>
<dbReference type="PIRSF" id="PIRSF017082">
    <property type="entry name" value="YflP"/>
    <property type="match status" value="1"/>
</dbReference>
<protein>
    <recommendedName>
        <fullName evidence="5">Tripartite tricarboxylate transporter substrate binding protein</fullName>
    </recommendedName>
</protein>
<dbReference type="PANTHER" id="PTHR42928">
    <property type="entry name" value="TRICARBOXYLATE-BINDING PROTEIN"/>
    <property type="match status" value="1"/>
</dbReference>
<dbReference type="Gene3D" id="3.40.190.10">
    <property type="entry name" value="Periplasmic binding protein-like II"/>
    <property type="match status" value="1"/>
</dbReference>
<evidence type="ECO:0000256" key="2">
    <source>
        <dbReference type="SAM" id="SignalP"/>
    </source>
</evidence>
<accession>K2JCI2</accession>
<name>K2JCI2_9RHOB</name>
<dbReference type="CDD" id="cd07012">
    <property type="entry name" value="PBP2_Bug_TTT"/>
    <property type="match status" value="1"/>
</dbReference>
<dbReference type="Gene3D" id="3.40.190.150">
    <property type="entry name" value="Bordetella uptake gene, domain 1"/>
    <property type="match status" value="1"/>
</dbReference>
<evidence type="ECO:0000313" key="4">
    <source>
        <dbReference type="Proteomes" id="UP000006762"/>
    </source>
</evidence>
<keyword evidence="4" id="KW-1185">Reference proteome</keyword>
<dbReference type="STRING" id="1208323.B30_18247"/>
<evidence type="ECO:0008006" key="5">
    <source>
        <dbReference type="Google" id="ProtNLM"/>
    </source>
</evidence>
<dbReference type="PATRIC" id="fig|1208323.3.peg.3769"/>
<dbReference type="OrthoDB" id="7248487at2"/>
<dbReference type="AlphaFoldDB" id="K2JCI2"/>
<comment type="caution">
    <text evidence="3">The sequence shown here is derived from an EMBL/GenBank/DDBJ whole genome shotgun (WGS) entry which is preliminary data.</text>
</comment>
<dbReference type="SUPFAM" id="SSF53850">
    <property type="entry name" value="Periplasmic binding protein-like II"/>
    <property type="match status" value="1"/>
</dbReference>
<gene>
    <name evidence="3" type="ORF">B30_18247</name>
</gene>
<evidence type="ECO:0000256" key="1">
    <source>
        <dbReference type="ARBA" id="ARBA00006987"/>
    </source>
</evidence>
<proteinExistence type="inferred from homology"/>
<feature type="chain" id="PRO_5003861856" description="Tripartite tricarboxylate transporter substrate binding protein" evidence="2">
    <location>
        <begin position="26"/>
        <end position="326"/>
    </location>
</feature>
<comment type="similarity">
    <text evidence="1">Belongs to the UPF0065 (bug) family.</text>
</comment>
<dbReference type="EMBL" id="AMRK01000014">
    <property type="protein sequence ID" value="EKE68314.1"/>
    <property type="molecule type" value="Genomic_DNA"/>
</dbReference>
<dbReference type="InterPro" id="IPR042100">
    <property type="entry name" value="Bug_dom1"/>
</dbReference>
<feature type="signal peptide" evidence="2">
    <location>
        <begin position="1"/>
        <end position="25"/>
    </location>
</feature>
<dbReference type="InterPro" id="IPR005064">
    <property type="entry name" value="BUG"/>
</dbReference>
<dbReference type="Pfam" id="PF03401">
    <property type="entry name" value="TctC"/>
    <property type="match status" value="1"/>
</dbReference>
<dbReference type="RefSeq" id="WP_009573668.1">
    <property type="nucleotide sequence ID" value="NZ_AMRK01000014.1"/>
</dbReference>
<evidence type="ECO:0000313" key="3">
    <source>
        <dbReference type="EMBL" id="EKE68314.1"/>
    </source>
</evidence>
<sequence length="326" mass="34190">MTKMSLLRSVAFAVGAMITVTAASAEDAAAWPTKTIEIVIPNGPGGPTDILARNLARAAEPIFGQEVVVINKPGGGGATQMTIVKAAEPDGYTLGINTLTQFTAMKTSLEGIFTIEDFDWIAMLQQDSYMLFVSEDSPYKTFGDFVDAVKASGEVPNVGGFGSIGSVSNVASELATNSAGIDINWVGYNKTSETIANVLGGHVEVGSANAGSLREFVESGRVRVIGVLADARNPALPNAPTYAEQGFDANTNWQQIRGLVAPVGVPDAIKVKLAAGLREAVNSPEFKDYEKISGVVPRFLGPDEYEAFAKTLDSLAVEGLRAAGVK</sequence>
<dbReference type="PANTHER" id="PTHR42928:SF5">
    <property type="entry name" value="BLR1237 PROTEIN"/>
    <property type="match status" value="1"/>
</dbReference>
<dbReference type="Proteomes" id="UP000006762">
    <property type="component" value="Unassembled WGS sequence"/>
</dbReference>
<reference evidence="3 4" key="1">
    <citation type="submission" date="2012-09" db="EMBL/GenBank/DDBJ databases">
        <title>Celeribacter baekdonensis B30 Genome Sequencing.</title>
        <authorList>
            <person name="Wang W."/>
        </authorList>
    </citation>
    <scope>NUCLEOTIDE SEQUENCE [LARGE SCALE GENOMIC DNA]</scope>
    <source>
        <strain evidence="3 4">B30</strain>
    </source>
</reference>
<organism evidence="3 4">
    <name type="scientific">Celeribacter baekdonensis B30</name>
    <dbReference type="NCBI Taxonomy" id="1208323"/>
    <lineage>
        <taxon>Bacteria</taxon>
        <taxon>Pseudomonadati</taxon>
        <taxon>Pseudomonadota</taxon>
        <taxon>Alphaproteobacteria</taxon>
        <taxon>Rhodobacterales</taxon>
        <taxon>Roseobacteraceae</taxon>
        <taxon>Celeribacter</taxon>
    </lineage>
</organism>
<dbReference type="eggNOG" id="COG3181">
    <property type="taxonomic scope" value="Bacteria"/>
</dbReference>